<evidence type="ECO:0000259" key="9">
    <source>
        <dbReference type="PROSITE" id="PS50929"/>
    </source>
</evidence>
<keyword evidence="11" id="KW-1185">Reference proteome</keyword>
<evidence type="ECO:0000313" key="11">
    <source>
        <dbReference type="Proteomes" id="UP000464577"/>
    </source>
</evidence>
<evidence type="ECO:0000256" key="7">
    <source>
        <dbReference type="SAM" id="Phobius"/>
    </source>
</evidence>
<sequence>MIFSEQKALRHYLYSLFKSNKIKIVSSVIITLFSGLTRGGSIILLLPLLGLAGITGDSDQNSRAFKLTKAVWDILGISFTLYTCLIIYILLVLIHACLGYIKNLLDVSIVQEYKQNLRNELFSAVINSEWGFIKNAKNTHIFNNLIDEINNIGYSVNLAVNSFSTFALFFFYLATSLYVSIKMTFIASLCILPLLLVQRKLNNKAYKSGVAMYERHESLFNAVLEFINSFKLAKSYSFQGRYETEFRNITRQTVRDEYLFAKISAGTSILYEVGSAIIVSIILIWAIKVVHMPVVDLLLMIYIASKLLPTISSLIRVFQYTLNMLPSYEGVTNLLLKSRQNREENGDKLTVNGFPEKSIKLSRIGFRYDEEKPILDNFSCEIEVNKTTSILGASGRGKTTLVELLLGLLKPQAGKVLLDNIDLNEVNLADWRKMTAYIPQECFLFNATIRENLLWVKPAATESELQEVLKLVAGEFVFTLPKGLDTNVGDQGVRLSGGERQRIALARAMLRNPKMLILDEATNALDISNELMIKKAIDQLKGKITILIIAHNQYLHEGADETIDLEAVHSTLYPN</sequence>
<dbReference type="Gene3D" id="1.20.1560.10">
    <property type="entry name" value="ABC transporter type 1, transmembrane domain"/>
    <property type="match status" value="1"/>
</dbReference>
<dbReference type="InterPro" id="IPR039421">
    <property type="entry name" value="Type_1_exporter"/>
</dbReference>
<dbReference type="InterPro" id="IPR027417">
    <property type="entry name" value="P-loop_NTPase"/>
</dbReference>
<dbReference type="Pfam" id="PF00664">
    <property type="entry name" value="ABC_membrane"/>
    <property type="match status" value="1"/>
</dbReference>
<dbReference type="PROSITE" id="PS00211">
    <property type="entry name" value="ABC_TRANSPORTER_1"/>
    <property type="match status" value="1"/>
</dbReference>
<feature type="transmembrane region" description="Helical" evidence="7">
    <location>
        <begin position="74"/>
        <end position="101"/>
    </location>
</feature>
<feature type="transmembrane region" description="Helical" evidence="7">
    <location>
        <begin position="269"/>
        <end position="287"/>
    </location>
</feature>
<protein>
    <submittedName>
        <fullName evidence="10">ATP-binding cassette domain-containing protein</fullName>
    </submittedName>
</protein>
<keyword evidence="5 7" id="KW-1133">Transmembrane helix</keyword>
<keyword evidence="2 7" id="KW-0812">Transmembrane</keyword>
<dbReference type="InterPro" id="IPR003593">
    <property type="entry name" value="AAA+_ATPase"/>
</dbReference>
<dbReference type="RefSeq" id="WP_232541286.1">
    <property type="nucleotide sequence ID" value="NZ_CP045997.1"/>
</dbReference>
<dbReference type="Proteomes" id="UP000464577">
    <property type="component" value="Chromosome"/>
</dbReference>
<dbReference type="InterPro" id="IPR017871">
    <property type="entry name" value="ABC_transporter-like_CS"/>
</dbReference>
<feature type="domain" description="ABC transporter" evidence="8">
    <location>
        <begin position="359"/>
        <end position="575"/>
    </location>
</feature>
<dbReference type="PANTHER" id="PTHR24221">
    <property type="entry name" value="ATP-BINDING CASSETTE SUB-FAMILY B"/>
    <property type="match status" value="1"/>
</dbReference>
<evidence type="ECO:0000256" key="1">
    <source>
        <dbReference type="ARBA" id="ARBA00004651"/>
    </source>
</evidence>
<feature type="domain" description="ABC transmembrane type-1" evidence="9">
    <location>
        <begin position="27"/>
        <end position="323"/>
    </location>
</feature>
<dbReference type="Gene3D" id="3.40.50.300">
    <property type="entry name" value="P-loop containing nucleotide triphosphate hydrolases"/>
    <property type="match status" value="1"/>
</dbReference>
<evidence type="ECO:0000256" key="3">
    <source>
        <dbReference type="ARBA" id="ARBA00022741"/>
    </source>
</evidence>
<dbReference type="GO" id="GO:0034040">
    <property type="term" value="F:ATPase-coupled lipid transmembrane transporter activity"/>
    <property type="evidence" value="ECO:0007669"/>
    <property type="project" value="TreeGrafter"/>
</dbReference>
<feature type="transmembrane region" description="Helical" evidence="7">
    <location>
        <begin position="152"/>
        <end position="173"/>
    </location>
</feature>
<gene>
    <name evidence="10" type="ORF">GJR95_19020</name>
</gene>
<dbReference type="GO" id="GO:0005524">
    <property type="term" value="F:ATP binding"/>
    <property type="evidence" value="ECO:0007669"/>
    <property type="project" value="UniProtKB-KW"/>
</dbReference>
<evidence type="ECO:0000256" key="2">
    <source>
        <dbReference type="ARBA" id="ARBA00022692"/>
    </source>
</evidence>
<evidence type="ECO:0000256" key="6">
    <source>
        <dbReference type="ARBA" id="ARBA00023136"/>
    </source>
</evidence>
<dbReference type="AlphaFoldDB" id="A0A6P1VYW8"/>
<feature type="transmembrane region" description="Helical" evidence="7">
    <location>
        <begin position="299"/>
        <end position="318"/>
    </location>
</feature>
<dbReference type="SUPFAM" id="SSF90123">
    <property type="entry name" value="ABC transporter transmembrane region"/>
    <property type="match status" value="1"/>
</dbReference>
<dbReference type="InterPro" id="IPR011527">
    <property type="entry name" value="ABC1_TM_dom"/>
</dbReference>
<dbReference type="GO" id="GO:0005886">
    <property type="term" value="C:plasma membrane"/>
    <property type="evidence" value="ECO:0007669"/>
    <property type="project" value="UniProtKB-SubCell"/>
</dbReference>
<evidence type="ECO:0000256" key="5">
    <source>
        <dbReference type="ARBA" id="ARBA00022989"/>
    </source>
</evidence>
<dbReference type="SMART" id="SM00382">
    <property type="entry name" value="AAA"/>
    <property type="match status" value="1"/>
</dbReference>
<comment type="subcellular location">
    <subcellularLocation>
        <location evidence="1">Cell membrane</location>
        <topology evidence="1">Multi-pass membrane protein</topology>
    </subcellularLocation>
</comment>
<keyword evidence="3" id="KW-0547">Nucleotide-binding</keyword>
<proteinExistence type="predicted"/>
<dbReference type="KEGG" id="senf:GJR95_19020"/>
<evidence type="ECO:0000256" key="4">
    <source>
        <dbReference type="ARBA" id="ARBA00022840"/>
    </source>
</evidence>
<keyword evidence="4 10" id="KW-0067">ATP-binding</keyword>
<reference evidence="10 11" key="1">
    <citation type="submission" date="2019-11" db="EMBL/GenBank/DDBJ databases">
        <title>Spirosoma endbachense sp. nov., isolated from a natural salt meadow.</title>
        <authorList>
            <person name="Rojas J."/>
            <person name="Ambika Manirajan B."/>
            <person name="Ratering S."/>
            <person name="Suarez C."/>
            <person name="Geissler-Plaum R."/>
            <person name="Schnell S."/>
        </authorList>
    </citation>
    <scope>NUCLEOTIDE SEQUENCE [LARGE SCALE GENOMIC DNA]</scope>
    <source>
        <strain evidence="10 11">I-24</strain>
    </source>
</reference>
<keyword evidence="6 7" id="KW-0472">Membrane</keyword>
<dbReference type="PROSITE" id="PS50893">
    <property type="entry name" value="ABC_TRANSPORTER_2"/>
    <property type="match status" value="1"/>
</dbReference>
<dbReference type="PROSITE" id="PS50929">
    <property type="entry name" value="ABC_TM1F"/>
    <property type="match status" value="1"/>
</dbReference>
<dbReference type="InterPro" id="IPR036640">
    <property type="entry name" value="ABC1_TM_sf"/>
</dbReference>
<dbReference type="GO" id="GO:0016887">
    <property type="term" value="F:ATP hydrolysis activity"/>
    <property type="evidence" value="ECO:0007669"/>
    <property type="project" value="InterPro"/>
</dbReference>
<dbReference type="SUPFAM" id="SSF52540">
    <property type="entry name" value="P-loop containing nucleoside triphosphate hydrolases"/>
    <property type="match status" value="1"/>
</dbReference>
<dbReference type="EMBL" id="CP045997">
    <property type="protein sequence ID" value="QHV96970.1"/>
    <property type="molecule type" value="Genomic_DNA"/>
</dbReference>
<dbReference type="PANTHER" id="PTHR24221:SF654">
    <property type="entry name" value="ATP-BINDING CASSETTE SUB-FAMILY B MEMBER 6"/>
    <property type="match status" value="1"/>
</dbReference>
<feature type="transmembrane region" description="Helical" evidence="7">
    <location>
        <begin position="28"/>
        <end position="54"/>
    </location>
</feature>
<evidence type="ECO:0000259" key="8">
    <source>
        <dbReference type="PROSITE" id="PS50893"/>
    </source>
</evidence>
<dbReference type="GO" id="GO:0140359">
    <property type="term" value="F:ABC-type transporter activity"/>
    <property type="evidence" value="ECO:0007669"/>
    <property type="project" value="InterPro"/>
</dbReference>
<name>A0A6P1VYW8_9BACT</name>
<dbReference type="Pfam" id="PF00005">
    <property type="entry name" value="ABC_tran"/>
    <property type="match status" value="1"/>
</dbReference>
<feature type="transmembrane region" description="Helical" evidence="7">
    <location>
        <begin position="179"/>
        <end position="197"/>
    </location>
</feature>
<evidence type="ECO:0000313" key="10">
    <source>
        <dbReference type="EMBL" id="QHV96970.1"/>
    </source>
</evidence>
<organism evidence="10 11">
    <name type="scientific">Spirosoma endbachense</name>
    <dbReference type="NCBI Taxonomy" id="2666025"/>
    <lineage>
        <taxon>Bacteria</taxon>
        <taxon>Pseudomonadati</taxon>
        <taxon>Bacteroidota</taxon>
        <taxon>Cytophagia</taxon>
        <taxon>Cytophagales</taxon>
        <taxon>Cytophagaceae</taxon>
        <taxon>Spirosoma</taxon>
    </lineage>
</organism>
<dbReference type="InterPro" id="IPR003439">
    <property type="entry name" value="ABC_transporter-like_ATP-bd"/>
</dbReference>
<accession>A0A6P1VYW8</accession>